<dbReference type="PANTHER" id="PTHR43163:SF6">
    <property type="entry name" value="DIPEPTIDE TRANSPORT SYSTEM PERMEASE PROTEIN DPPB-RELATED"/>
    <property type="match status" value="1"/>
</dbReference>
<dbReference type="Gene3D" id="1.10.3720.10">
    <property type="entry name" value="MetI-like"/>
    <property type="match status" value="1"/>
</dbReference>
<dbReference type="InterPro" id="IPR035906">
    <property type="entry name" value="MetI-like_sf"/>
</dbReference>
<evidence type="ECO:0000256" key="3">
    <source>
        <dbReference type="ARBA" id="ARBA00022475"/>
    </source>
</evidence>
<comment type="caution">
    <text evidence="9">The sequence shown here is derived from an EMBL/GenBank/DDBJ whole genome shotgun (WGS) entry which is preliminary data.</text>
</comment>
<dbReference type="EMBL" id="JAKEIP010000004">
    <property type="protein sequence ID" value="MCF1592291.1"/>
    <property type="molecule type" value="Genomic_DNA"/>
</dbReference>
<dbReference type="GO" id="GO:0055085">
    <property type="term" value="P:transmembrane transport"/>
    <property type="evidence" value="ECO:0007669"/>
    <property type="project" value="InterPro"/>
</dbReference>
<feature type="transmembrane region" description="Helical" evidence="7">
    <location>
        <begin position="125"/>
        <end position="147"/>
    </location>
</feature>
<evidence type="ECO:0000256" key="5">
    <source>
        <dbReference type="ARBA" id="ARBA00022989"/>
    </source>
</evidence>
<keyword evidence="6 7" id="KW-0472">Membrane</keyword>
<feature type="transmembrane region" description="Helical" evidence="7">
    <location>
        <begin position="271"/>
        <end position="294"/>
    </location>
</feature>
<protein>
    <submittedName>
        <fullName evidence="9">ABC transporter permease</fullName>
    </submittedName>
</protein>
<dbReference type="Proteomes" id="UP001139384">
    <property type="component" value="Unassembled WGS sequence"/>
</dbReference>
<feature type="transmembrane region" description="Helical" evidence="7">
    <location>
        <begin position="225"/>
        <end position="251"/>
    </location>
</feature>
<dbReference type="GO" id="GO:0005886">
    <property type="term" value="C:plasma membrane"/>
    <property type="evidence" value="ECO:0007669"/>
    <property type="project" value="UniProtKB-SubCell"/>
</dbReference>
<dbReference type="SUPFAM" id="SSF161098">
    <property type="entry name" value="MetI-like"/>
    <property type="match status" value="1"/>
</dbReference>
<dbReference type="CDD" id="cd06261">
    <property type="entry name" value="TM_PBP2"/>
    <property type="match status" value="1"/>
</dbReference>
<gene>
    <name evidence="9" type="ORF">L0P92_01720</name>
</gene>
<dbReference type="PROSITE" id="PS50928">
    <property type="entry name" value="ABC_TM1"/>
    <property type="match status" value="1"/>
</dbReference>
<evidence type="ECO:0000256" key="1">
    <source>
        <dbReference type="ARBA" id="ARBA00004651"/>
    </source>
</evidence>
<evidence type="ECO:0000256" key="4">
    <source>
        <dbReference type="ARBA" id="ARBA00022692"/>
    </source>
</evidence>
<evidence type="ECO:0000256" key="7">
    <source>
        <dbReference type="RuleBase" id="RU363032"/>
    </source>
</evidence>
<evidence type="ECO:0000256" key="2">
    <source>
        <dbReference type="ARBA" id="ARBA00022448"/>
    </source>
</evidence>
<evidence type="ECO:0000256" key="6">
    <source>
        <dbReference type="ARBA" id="ARBA00023136"/>
    </source>
</evidence>
<feature type="transmembrane region" description="Helical" evidence="7">
    <location>
        <begin position="167"/>
        <end position="187"/>
    </location>
</feature>
<dbReference type="PANTHER" id="PTHR43163">
    <property type="entry name" value="DIPEPTIDE TRANSPORT SYSTEM PERMEASE PROTEIN DPPB-RELATED"/>
    <property type="match status" value="1"/>
</dbReference>
<keyword evidence="4 7" id="KW-0812">Transmembrane</keyword>
<keyword evidence="10" id="KW-1185">Reference proteome</keyword>
<name>A0A9X1PSQ1_STRM4</name>
<organism evidence="9 10">
    <name type="scientific">Streptomyces muensis</name>
    <dbReference type="NCBI Taxonomy" id="1077944"/>
    <lineage>
        <taxon>Bacteria</taxon>
        <taxon>Bacillati</taxon>
        <taxon>Actinomycetota</taxon>
        <taxon>Actinomycetes</taxon>
        <taxon>Kitasatosporales</taxon>
        <taxon>Streptomycetaceae</taxon>
        <taxon>Streptomyces</taxon>
    </lineage>
</organism>
<comment type="similarity">
    <text evidence="7">Belongs to the binding-protein-dependent transport system permease family.</text>
</comment>
<dbReference type="Pfam" id="PF19300">
    <property type="entry name" value="BPD_transp_1_N"/>
    <property type="match status" value="1"/>
</dbReference>
<dbReference type="InterPro" id="IPR045621">
    <property type="entry name" value="BPD_transp_1_N"/>
</dbReference>
<feature type="domain" description="ABC transmembrane type-1" evidence="8">
    <location>
        <begin position="86"/>
        <end position="294"/>
    </location>
</feature>
<evidence type="ECO:0000313" key="10">
    <source>
        <dbReference type="Proteomes" id="UP001139384"/>
    </source>
</evidence>
<proteinExistence type="inferred from homology"/>
<dbReference type="Pfam" id="PF00528">
    <property type="entry name" value="BPD_transp_1"/>
    <property type="match status" value="1"/>
</dbReference>
<dbReference type="InterPro" id="IPR000515">
    <property type="entry name" value="MetI-like"/>
</dbReference>
<comment type="subcellular location">
    <subcellularLocation>
        <location evidence="1 7">Cell membrane</location>
        <topology evidence="1 7">Multi-pass membrane protein</topology>
    </subcellularLocation>
</comment>
<keyword evidence="2 7" id="KW-0813">Transport</keyword>
<evidence type="ECO:0000259" key="8">
    <source>
        <dbReference type="PROSITE" id="PS50928"/>
    </source>
</evidence>
<reference evidence="9" key="1">
    <citation type="submission" date="2022-01" db="EMBL/GenBank/DDBJ databases">
        <title>Draft Genome Sequences of Seven Type Strains of the Genus Streptomyces.</title>
        <authorList>
            <person name="Aziz S."/>
            <person name="Coretto E."/>
            <person name="Chronakova A."/>
            <person name="Sproer C."/>
            <person name="Huber K."/>
            <person name="Nouioui I."/>
            <person name="Gross H."/>
        </authorList>
    </citation>
    <scope>NUCLEOTIDE SEQUENCE</scope>
    <source>
        <strain evidence="9">DSM 103493</strain>
    </source>
</reference>
<evidence type="ECO:0000313" key="9">
    <source>
        <dbReference type="EMBL" id="MCF1592291.1"/>
    </source>
</evidence>
<sequence length="303" mass="31862">MTSTVLTFAVSALTFVLVSLTPGDAARAVLGRDATPEQYRQLRAQLGLDEPLAVQYWHWLVRAVHGDLGTALSTGQPVLRTLEQRLGPSLSLITGALVVSALLGVGLGVLSAVRGGAVGRALDLLSMLGLALPSFWLGLVLVAAFAVALPIFPASGYVPLTDSPWEWLRSLALPVLTLGIGGSATIAKQTRDAMLDEMGRDYIVLLRARGLPERSIVLRHALKNAAVPVVTVLGLLFVGLLSGSVLAETVYVVPGLGSTAVTATQAHDIPLIQGVALCFTVIVITVNLLVELLYGRLDPRSRG</sequence>
<dbReference type="AlphaFoldDB" id="A0A9X1PSQ1"/>
<keyword evidence="3" id="KW-1003">Cell membrane</keyword>
<keyword evidence="5 7" id="KW-1133">Transmembrane helix</keyword>
<feature type="transmembrane region" description="Helical" evidence="7">
    <location>
        <begin position="90"/>
        <end position="113"/>
    </location>
</feature>
<accession>A0A9X1PSQ1</accession>